<evidence type="ECO:0000256" key="1">
    <source>
        <dbReference type="ARBA" id="ARBA00004651"/>
    </source>
</evidence>
<name>A0A5C1Y8M8_9MICO</name>
<evidence type="ECO:0000259" key="7">
    <source>
        <dbReference type="Pfam" id="PF12823"/>
    </source>
</evidence>
<dbReference type="PANTHER" id="PTHR40077:SF2">
    <property type="entry name" value="MEMBRANE PROTEIN"/>
    <property type="match status" value="1"/>
</dbReference>
<reference evidence="8 9" key="1">
    <citation type="submission" date="2019-09" db="EMBL/GenBank/DDBJ databases">
        <title>Genome sequencing of strain KACC 19322.</title>
        <authorList>
            <person name="Heo J."/>
            <person name="Kim S.-J."/>
            <person name="Kim J.-S."/>
            <person name="Hong S.-B."/>
            <person name="Kwon S.-W."/>
        </authorList>
    </citation>
    <scope>NUCLEOTIDE SEQUENCE [LARGE SCALE GENOMIC DNA]</scope>
    <source>
        <strain evidence="8 9">KACC 19322</strain>
    </source>
</reference>
<keyword evidence="5 6" id="KW-0472">Membrane</keyword>
<feature type="transmembrane region" description="Helical" evidence="6">
    <location>
        <begin position="100"/>
        <end position="119"/>
    </location>
</feature>
<organism evidence="8 9">
    <name type="scientific">Protaetiibacter larvae</name>
    <dbReference type="NCBI Taxonomy" id="2592654"/>
    <lineage>
        <taxon>Bacteria</taxon>
        <taxon>Bacillati</taxon>
        <taxon>Actinomycetota</taxon>
        <taxon>Actinomycetes</taxon>
        <taxon>Micrococcales</taxon>
        <taxon>Microbacteriaceae</taxon>
        <taxon>Protaetiibacter</taxon>
    </lineage>
</organism>
<evidence type="ECO:0000313" key="8">
    <source>
        <dbReference type="EMBL" id="QEO09297.1"/>
    </source>
</evidence>
<dbReference type="Proteomes" id="UP000322159">
    <property type="component" value="Chromosome"/>
</dbReference>
<dbReference type="EMBL" id="CP043504">
    <property type="protein sequence ID" value="QEO09297.1"/>
    <property type="molecule type" value="Genomic_DNA"/>
</dbReference>
<dbReference type="GO" id="GO:0005886">
    <property type="term" value="C:plasma membrane"/>
    <property type="evidence" value="ECO:0007669"/>
    <property type="project" value="UniProtKB-SubCell"/>
</dbReference>
<feature type="domain" description="DUF3817" evidence="7">
    <location>
        <begin position="17"/>
        <end position="122"/>
    </location>
</feature>
<dbReference type="OrthoDB" id="9342687at2"/>
<comment type="subcellular location">
    <subcellularLocation>
        <location evidence="1">Cell membrane</location>
        <topology evidence="1">Multi-pass membrane protein</topology>
    </subcellularLocation>
</comment>
<evidence type="ECO:0000256" key="3">
    <source>
        <dbReference type="ARBA" id="ARBA00022692"/>
    </source>
</evidence>
<keyword evidence="3 6" id="KW-0812">Transmembrane</keyword>
<dbReference type="NCBIfam" id="TIGR03954">
    <property type="entry name" value="integ_memb_HG"/>
    <property type="match status" value="1"/>
</dbReference>
<evidence type="ECO:0000313" key="9">
    <source>
        <dbReference type="Proteomes" id="UP000322159"/>
    </source>
</evidence>
<sequence length="146" mass="16305">MPSGPRPSDVPRLRTALKAYRISAAVTGTFLLLLVLMMVFRYGFKVDIELGGPFGFLALTPKDQITAINLSAIILIVHGWLYVIYLGIDFIMWRLARYSFGRFLFIALGGVIPFLSYYFEIQVPPYIRARIAQTTDAAPAAQEVTA</sequence>
<feature type="transmembrane region" description="Helical" evidence="6">
    <location>
        <begin position="64"/>
        <end position="88"/>
    </location>
</feature>
<keyword evidence="2" id="KW-1003">Cell membrane</keyword>
<dbReference type="PANTHER" id="PTHR40077">
    <property type="entry name" value="MEMBRANE PROTEIN-RELATED"/>
    <property type="match status" value="1"/>
</dbReference>
<dbReference type="AlphaFoldDB" id="A0A5C1Y8M8"/>
<evidence type="ECO:0000256" key="5">
    <source>
        <dbReference type="ARBA" id="ARBA00023136"/>
    </source>
</evidence>
<dbReference type="KEGG" id="lyk:FLP23_04290"/>
<protein>
    <submittedName>
        <fullName evidence="8">DUF3817 domain-containing protein</fullName>
    </submittedName>
</protein>
<keyword evidence="4 6" id="KW-1133">Transmembrane helix</keyword>
<evidence type="ECO:0000256" key="2">
    <source>
        <dbReference type="ARBA" id="ARBA00022475"/>
    </source>
</evidence>
<proteinExistence type="predicted"/>
<dbReference type="RefSeq" id="WP_149324721.1">
    <property type="nucleotide sequence ID" value="NZ_CP043504.1"/>
</dbReference>
<evidence type="ECO:0000256" key="6">
    <source>
        <dbReference type="SAM" id="Phobius"/>
    </source>
</evidence>
<gene>
    <name evidence="8" type="ORF">FLP23_04290</name>
</gene>
<dbReference type="Pfam" id="PF12823">
    <property type="entry name" value="DUF3817"/>
    <property type="match status" value="1"/>
</dbReference>
<dbReference type="InterPro" id="IPR023845">
    <property type="entry name" value="DUF3817_TM"/>
</dbReference>
<evidence type="ECO:0000256" key="4">
    <source>
        <dbReference type="ARBA" id="ARBA00022989"/>
    </source>
</evidence>
<keyword evidence="9" id="KW-1185">Reference proteome</keyword>
<accession>A0A5C1Y8M8</accession>
<feature type="transmembrane region" description="Helical" evidence="6">
    <location>
        <begin position="20"/>
        <end position="44"/>
    </location>
</feature>